<dbReference type="InterPro" id="IPR037165">
    <property type="entry name" value="AldOxase/xan_DH_Mopterin-bd_sf"/>
</dbReference>
<dbReference type="PANTHER" id="PTHR47495">
    <property type="entry name" value="ALDEHYDE DEHYDROGENASE"/>
    <property type="match status" value="1"/>
</dbReference>
<dbReference type="Gene3D" id="3.30.365.10">
    <property type="entry name" value="Aldehyde oxidase/xanthine dehydrogenase, molybdopterin binding domain"/>
    <property type="match status" value="1"/>
</dbReference>
<dbReference type="AlphaFoldDB" id="A0A6V8KV25"/>
<dbReference type="Pfam" id="PF20256">
    <property type="entry name" value="MoCoBD_2"/>
    <property type="match status" value="1"/>
</dbReference>
<evidence type="ECO:0000313" key="2">
    <source>
        <dbReference type="EMBL" id="GFJ86129.1"/>
    </source>
</evidence>
<dbReference type="SUPFAM" id="SSF56003">
    <property type="entry name" value="Molybdenum cofactor-binding domain"/>
    <property type="match status" value="1"/>
</dbReference>
<proteinExistence type="predicted"/>
<name>A0A6V8KV25_9ACTN</name>
<evidence type="ECO:0000313" key="3">
    <source>
        <dbReference type="Proteomes" id="UP000482800"/>
    </source>
</evidence>
<accession>A0A6V8KV25</accession>
<evidence type="ECO:0000259" key="1">
    <source>
        <dbReference type="Pfam" id="PF20256"/>
    </source>
</evidence>
<dbReference type="GO" id="GO:0016491">
    <property type="term" value="F:oxidoreductase activity"/>
    <property type="evidence" value="ECO:0007669"/>
    <property type="project" value="InterPro"/>
</dbReference>
<reference evidence="2 3" key="2">
    <citation type="submission" date="2020-03" db="EMBL/GenBank/DDBJ databases">
        <authorList>
            <person name="Ichikawa N."/>
            <person name="Kimura A."/>
            <person name="Kitahashi Y."/>
            <person name="Uohara A."/>
        </authorList>
    </citation>
    <scope>NUCLEOTIDE SEQUENCE [LARGE SCALE GENOMIC DNA]</scope>
    <source>
        <strain evidence="2 3">NBRC 108639</strain>
    </source>
</reference>
<dbReference type="InterPro" id="IPR046867">
    <property type="entry name" value="AldOxase/xan_DH_MoCoBD2"/>
</dbReference>
<reference evidence="2 3" key="1">
    <citation type="submission" date="2020-03" db="EMBL/GenBank/DDBJ databases">
        <title>Whole genome shotgun sequence of Phytohabitans houttuyneae NBRC 108639.</title>
        <authorList>
            <person name="Komaki H."/>
            <person name="Tamura T."/>
        </authorList>
    </citation>
    <scope>NUCLEOTIDE SEQUENCE [LARGE SCALE GENOMIC DNA]</scope>
    <source>
        <strain evidence="2 3">NBRC 108639</strain>
    </source>
</reference>
<protein>
    <recommendedName>
        <fullName evidence="1">Aldehyde oxidase/xanthine dehydrogenase second molybdopterin binding domain-containing protein</fullName>
    </recommendedName>
</protein>
<dbReference type="Proteomes" id="UP000482800">
    <property type="component" value="Unassembled WGS sequence"/>
</dbReference>
<keyword evidence="3" id="KW-1185">Reference proteome</keyword>
<dbReference type="EMBL" id="BLPF01000005">
    <property type="protein sequence ID" value="GFJ86129.1"/>
    <property type="molecule type" value="Genomic_DNA"/>
</dbReference>
<sequence length="111" mass="11673">MGRVVNPDGVRNQIEGGAVQAASWTLKERVRFDRRRVTSADWESYPILRFSEVPGVDVALLGRPDEPSVGAGEAAQGPTAAAIGNGLAAALGVRVRDLPLTPDRIVAAIDA</sequence>
<dbReference type="InterPro" id="IPR052516">
    <property type="entry name" value="N-heterocyclic_Hydroxylase"/>
</dbReference>
<feature type="domain" description="Aldehyde oxidase/xanthine dehydrogenase second molybdopterin binding" evidence="1">
    <location>
        <begin position="1"/>
        <end position="54"/>
    </location>
</feature>
<comment type="caution">
    <text evidence="2">The sequence shown here is derived from an EMBL/GenBank/DDBJ whole genome shotgun (WGS) entry which is preliminary data.</text>
</comment>
<dbReference type="PANTHER" id="PTHR47495:SF1">
    <property type="entry name" value="BLL3820 PROTEIN"/>
    <property type="match status" value="1"/>
</dbReference>
<gene>
    <name evidence="2" type="ORF">Phou_103090</name>
</gene>
<organism evidence="2 3">
    <name type="scientific">Phytohabitans houttuyneae</name>
    <dbReference type="NCBI Taxonomy" id="1076126"/>
    <lineage>
        <taxon>Bacteria</taxon>
        <taxon>Bacillati</taxon>
        <taxon>Actinomycetota</taxon>
        <taxon>Actinomycetes</taxon>
        <taxon>Micromonosporales</taxon>
        <taxon>Micromonosporaceae</taxon>
    </lineage>
</organism>